<gene>
    <name evidence="1" type="ORF">CEQ21_08135</name>
</gene>
<dbReference type="Proteomes" id="UP000319837">
    <property type="component" value="Unassembled WGS sequence"/>
</dbReference>
<dbReference type="AlphaFoldDB" id="A0A553SF30"/>
<reference evidence="2" key="1">
    <citation type="submission" date="2018-10" db="EMBL/GenBank/DDBJ databases">
        <title>FDA dAtabase for Regulatory Grade micrObial Sequences (FDA-ARGOS): Supporting development and validation of Infectious Disease Dx tests.</title>
        <authorList>
            <person name="Minogue T."/>
            <person name="Wolcott M."/>
            <person name="Wasieloski L."/>
            <person name="Aguilar W."/>
            <person name="Moore D."/>
            <person name="Tallon L."/>
            <person name="Sadzewicz L."/>
            <person name="Sengamalay N."/>
            <person name="Ott S."/>
            <person name="Godinez A."/>
            <person name="Nagaraj S."/>
            <person name="Vavikolanu K."/>
            <person name="Vyas G."/>
            <person name="Nadendla S."/>
            <person name="George J."/>
            <person name="Sichtig H."/>
        </authorList>
    </citation>
    <scope>NUCLEOTIDE SEQUENCE [LARGE SCALE GENOMIC DNA]</scope>
    <source>
        <strain evidence="2">FDAARGOS_343</strain>
    </source>
</reference>
<accession>A0A553SF30</accession>
<protein>
    <submittedName>
        <fullName evidence="1">Uncharacterized protein</fullName>
    </submittedName>
</protein>
<comment type="caution">
    <text evidence="1">The sequence shown here is derived from an EMBL/GenBank/DDBJ whole genome shotgun (WGS) entry which is preliminary data.</text>
</comment>
<sequence>MLITQLQCNRKQENHLLNKNVRQKKEISSYEAQFLKQKNLSGFILIVLELILKEELTCLGKIMFWH</sequence>
<evidence type="ECO:0000313" key="1">
    <source>
        <dbReference type="EMBL" id="TRZ35599.1"/>
    </source>
</evidence>
<dbReference type="EMBL" id="RIBP01000004">
    <property type="protein sequence ID" value="TRZ35599.1"/>
    <property type="molecule type" value="Genomic_DNA"/>
</dbReference>
<name>A0A553SF30_NIACI</name>
<evidence type="ECO:0000313" key="2">
    <source>
        <dbReference type="Proteomes" id="UP000319837"/>
    </source>
</evidence>
<organism evidence="1 2">
    <name type="scientific">Niallia circulans</name>
    <name type="common">Bacillus circulans</name>
    <dbReference type="NCBI Taxonomy" id="1397"/>
    <lineage>
        <taxon>Bacteria</taxon>
        <taxon>Bacillati</taxon>
        <taxon>Bacillota</taxon>
        <taxon>Bacilli</taxon>
        <taxon>Bacillales</taxon>
        <taxon>Bacillaceae</taxon>
        <taxon>Niallia</taxon>
    </lineage>
</organism>
<proteinExistence type="predicted"/>